<feature type="compositionally biased region" description="Low complexity" evidence="1">
    <location>
        <begin position="123"/>
        <end position="138"/>
    </location>
</feature>
<sequence>MARSRANSFRSKRRRSSSAEPPVQLSKHDLSQLDADALAALSHAQLQGLSEKLLADLKLAHERLDQTPHNSSRPPSSQAPWERGGGHGRDATDQAPSDPASQAPRPESSAARADDEGNPAAETADASETTPSDSTPSTGAEHRAPKRPGQRPGAPGHGRTQTFAITQVRAHHPTHCARCGSDLQDQAPGACHQAHLVLDLGDLGEARIGLELIQTKHAYHERTCGCGHVTRAEPGHTPADEAWGVALSERHLVGPRLLSFICALSSRMHLSRRRIQEFLGDWLNLALSIATINQCLHEAARALEPVVEEQLLQQARDSGLLHADETSWFEAGKLVWLWVFTSATTTVFTIGARSKAVLTRMLGPLFNGWLMSDGYWAYSNSRRKNICFRNNKLALSRKKSFVNF</sequence>
<feature type="domain" description="Transposase IS66 central" evidence="2">
    <location>
        <begin position="252"/>
        <end position="383"/>
    </location>
</feature>
<dbReference type="InterPro" id="IPR052344">
    <property type="entry name" value="Transposase-related"/>
</dbReference>
<dbReference type="InterPro" id="IPR004291">
    <property type="entry name" value="Transposase_IS66_central"/>
</dbReference>
<dbReference type="PANTHER" id="PTHR33678">
    <property type="entry name" value="BLL1576 PROTEIN"/>
    <property type="match status" value="1"/>
</dbReference>
<gene>
    <name evidence="3" type="ORF">CKO40_17825</name>
</gene>
<feature type="region of interest" description="Disordered" evidence="1">
    <location>
        <begin position="1"/>
        <end position="28"/>
    </location>
</feature>
<dbReference type="Pfam" id="PF03050">
    <property type="entry name" value="DDE_Tnp_IS66"/>
    <property type="match status" value="1"/>
</dbReference>
<keyword evidence="4" id="KW-1185">Reference proteome</keyword>
<evidence type="ECO:0000313" key="3">
    <source>
        <dbReference type="EMBL" id="MBK1706355.1"/>
    </source>
</evidence>
<comment type="caution">
    <text evidence="3">The sequence shown here is derived from an EMBL/GenBank/DDBJ whole genome shotgun (WGS) entry which is preliminary data.</text>
</comment>
<proteinExistence type="predicted"/>
<evidence type="ECO:0000256" key="1">
    <source>
        <dbReference type="SAM" id="MobiDB-lite"/>
    </source>
</evidence>
<dbReference type="AlphaFoldDB" id="A0AAJ0XBP9"/>
<evidence type="ECO:0000259" key="2">
    <source>
        <dbReference type="Pfam" id="PF03050"/>
    </source>
</evidence>
<dbReference type="EMBL" id="NRSJ01000039">
    <property type="protein sequence ID" value="MBK1706355.1"/>
    <property type="molecule type" value="Genomic_DNA"/>
</dbReference>
<feature type="compositionally biased region" description="Polar residues" evidence="1">
    <location>
        <begin position="67"/>
        <end position="79"/>
    </location>
</feature>
<name>A0AAJ0XBP9_9GAMM</name>
<reference evidence="3" key="1">
    <citation type="submission" date="2017-08" db="EMBL/GenBank/DDBJ databases">
        <authorList>
            <person name="Imhoff J.F."/>
            <person name="Rahn T."/>
            <person name="Kuenzel S."/>
            <person name="Neulinger S.C."/>
        </authorList>
    </citation>
    <scope>NUCLEOTIDE SEQUENCE</scope>
    <source>
        <strain evidence="3">DSM 11080</strain>
    </source>
</reference>
<reference evidence="3" key="2">
    <citation type="journal article" date="2020" name="Microorganisms">
        <title>Osmotic Adaptation and Compatible Solute Biosynthesis of Phototrophic Bacteria as Revealed from Genome Analyses.</title>
        <authorList>
            <person name="Imhoff J.F."/>
            <person name="Rahn T."/>
            <person name="Kunzel S."/>
            <person name="Keller A."/>
            <person name="Neulinger S.C."/>
        </authorList>
    </citation>
    <scope>NUCLEOTIDE SEQUENCE</scope>
    <source>
        <strain evidence="3">DSM 11080</strain>
    </source>
</reference>
<feature type="region of interest" description="Disordered" evidence="1">
    <location>
        <begin position="60"/>
        <end position="159"/>
    </location>
</feature>
<dbReference type="Proteomes" id="UP001296776">
    <property type="component" value="Unassembled WGS sequence"/>
</dbReference>
<accession>A0AAJ0XBP9</accession>
<protein>
    <recommendedName>
        <fullName evidence="2">Transposase IS66 central domain-containing protein</fullName>
    </recommendedName>
</protein>
<evidence type="ECO:0000313" key="4">
    <source>
        <dbReference type="Proteomes" id="UP001296776"/>
    </source>
</evidence>
<organism evidence="3 4">
    <name type="scientific">Halochromatium glycolicum</name>
    <dbReference type="NCBI Taxonomy" id="85075"/>
    <lineage>
        <taxon>Bacteria</taxon>
        <taxon>Pseudomonadati</taxon>
        <taxon>Pseudomonadota</taxon>
        <taxon>Gammaproteobacteria</taxon>
        <taxon>Chromatiales</taxon>
        <taxon>Chromatiaceae</taxon>
        <taxon>Halochromatium</taxon>
    </lineage>
</organism>